<dbReference type="Proteomes" id="UP000470022">
    <property type="component" value="Chromosome"/>
</dbReference>
<dbReference type="EMBL" id="CP127523">
    <property type="protein sequence ID" value="XRI70014.1"/>
    <property type="molecule type" value="Genomic_DNA"/>
</dbReference>
<evidence type="ECO:0000313" key="2">
    <source>
        <dbReference type="Proteomes" id="UP000470022"/>
    </source>
</evidence>
<protein>
    <submittedName>
        <fullName evidence="1">Uncharacterized protein</fullName>
    </submittedName>
</protein>
<keyword evidence="2" id="KW-1185">Reference proteome</keyword>
<reference evidence="1" key="1">
    <citation type="submission" date="2023-06" db="EMBL/GenBank/DDBJ databases">
        <title>Complete and circular genome of Acidithiobacillus ferrianus DSM 107098.</title>
        <authorList>
            <person name="Norris P.R."/>
            <person name="Falagan C."/>
            <person name="Moya-Beltran A."/>
            <person name="Castro M."/>
            <person name="Quatrini R."/>
            <person name="Johnson D.B."/>
        </authorList>
    </citation>
    <scope>NUCLEOTIDE SEQUENCE</scope>
    <source>
        <strain evidence="1">MG</strain>
    </source>
</reference>
<sequence>MLRCTGHLHAFEAGAGHYRFDHAKYVVSGHEVEIGIVNFDRSVFHKNREYLDMTGNTVIVRAAQRVLDADWDDQKAGLYPLRCLCFLPAVPHR</sequence>
<accession>A0ACD5HBI5</accession>
<organism evidence="1 2">
    <name type="scientific">Acidithiobacillus ferrianus</name>
    <dbReference type="NCBI Taxonomy" id="2678518"/>
    <lineage>
        <taxon>Bacteria</taxon>
        <taxon>Pseudomonadati</taxon>
        <taxon>Pseudomonadota</taxon>
        <taxon>Acidithiobacillia</taxon>
        <taxon>Acidithiobacillales</taxon>
        <taxon>Acidithiobacillaceae</taxon>
        <taxon>Acidithiobacillus</taxon>
    </lineage>
</organism>
<name>A0ACD5HBI5_9PROT</name>
<proteinExistence type="predicted"/>
<gene>
    <name evidence="1" type="ORF">GL267_004825</name>
</gene>
<evidence type="ECO:0000313" key="1">
    <source>
        <dbReference type="EMBL" id="XRI70014.1"/>
    </source>
</evidence>